<evidence type="ECO:0000256" key="3">
    <source>
        <dbReference type="ARBA" id="ARBA00004236"/>
    </source>
</evidence>
<evidence type="ECO:0000259" key="17">
    <source>
        <dbReference type="PROSITE" id="PS50109"/>
    </source>
</evidence>
<evidence type="ECO:0000256" key="2">
    <source>
        <dbReference type="ARBA" id="ARBA00004141"/>
    </source>
</evidence>
<keyword evidence="8 16" id="KW-0812">Transmembrane</keyword>
<dbReference type="InterPro" id="IPR005467">
    <property type="entry name" value="His_kinase_dom"/>
</dbReference>
<evidence type="ECO:0000256" key="12">
    <source>
        <dbReference type="ARBA" id="ARBA00022989"/>
    </source>
</evidence>
<dbReference type="Gene3D" id="3.30.565.10">
    <property type="entry name" value="Histidine kinase-like ATPase, C-terminal domain"/>
    <property type="match status" value="1"/>
</dbReference>
<evidence type="ECO:0000259" key="19">
    <source>
        <dbReference type="PROSITE" id="PS50113"/>
    </source>
</evidence>
<dbReference type="EC" id="2.7.13.3" evidence="4"/>
<evidence type="ECO:0000256" key="5">
    <source>
        <dbReference type="ARBA" id="ARBA00022475"/>
    </source>
</evidence>
<dbReference type="SUPFAM" id="SSF55785">
    <property type="entry name" value="PYP-like sensor domain (PAS domain)"/>
    <property type="match status" value="1"/>
</dbReference>
<dbReference type="EMBL" id="RSCL01000022">
    <property type="protein sequence ID" value="RUT00868.1"/>
    <property type="molecule type" value="Genomic_DNA"/>
</dbReference>
<feature type="domain" description="PAC" evidence="19">
    <location>
        <begin position="189"/>
        <end position="243"/>
    </location>
</feature>
<reference evidence="20" key="2">
    <citation type="journal article" date="2019" name="Genome Biol. Evol.">
        <title>Day and night: Metabolic profiles and evolutionary relationships of six axenic non-marine cyanobacteria.</title>
        <authorList>
            <person name="Will S.E."/>
            <person name="Henke P."/>
            <person name="Boedeker C."/>
            <person name="Huang S."/>
            <person name="Brinkmann H."/>
            <person name="Rohde M."/>
            <person name="Jarek M."/>
            <person name="Friedl T."/>
            <person name="Seufert S."/>
            <person name="Schumacher M."/>
            <person name="Overmann J."/>
            <person name="Neumann-Schaal M."/>
            <person name="Petersen J."/>
        </authorList>
    </citation>
    <scope>NUCLEOTIDE SEQUENCE [LARGE SCALE GENOMIC DNA]</scope>
    <source>
        <strain evidence="20">PCC 7102</strain>
    </source>
</reference>
<dbReference type="InterPro" id="IPR036097">
    <property type="entry name" value="HisK_dim/P_sf"/>
</dbReference>
<dbReference type="PANTHER" id="PTHR43547">
    <property type="entry name" value="TWO-COMPONENT HISTIDINE KINASE"/>
    <property type="match status" value="1"/>
</dbReference>
<name>A0A433V460_9CYAN</name>
<feature type="transmembrane region" description="Helical" evidence="16">
    <location>
        <begin position="12"/>
        <end position="28"/>
    </location>
</feature>
<keyword evidence="5" id="KW-1003">Cell membrane</keyword>
<feature type="domain" description="PAS" evidence="18">
    <location>
        <begin position="114"/>
        <end position="187"/>
    </location>
</feature>
<dbReference type="InterPro" id="IPR000700">
    <property type="entry name" value="PAS-assoc_C"/>
</dbReference>
<keyword evidence="6" id="KW-0597">Phosphoprotein</keyword>
<dbReference type="Pfam" id="PF13493">
    <property type="entry name" value="DUF4118"/>
    <property type="match status" value="1"/>
</dbReference>
<gene>
    <name evidence="20" type="ORF">DSM106972_072770</name>
</gene>
<keyword evidence="9" id="KW-0547">Nucleotide-binding</keyword>
<dbReference type="FunFam" id="3.30.565.10:FF:000023">
    <property type="entry name" value="PAS domain-containing sensor histidine kinase"/>
    <property type="match status" value="1"/>
</dbReference>
<dbReference type="InterPro" id="IPR035965">
    <property type="entry name" value="PAS-like_dom_sf"/>
</dbReference>
<sequence length="487" mass="54502">MLTQLLWQVHNLTIYPLFFAAVMVSSWYGGFKPGLLATILSTFVCAYFYLPLISTLAVHNNALVGLVQFVLVSLLICALNSMLRSAKALAQINALSSQQNYERLLQSQIKLRTSEERYRLFVEGVKEYAIFMMDINGLITDWNKGAERILGYQEAEIIGKHFSCIFLPQDIARGKPESALNTAVTDGMSSYNRWHLCKDGAKFWGSGVVIPLKDETQDGKLQGFAKILQDLTERKQAEEEREQLLLREQAARASSEAANRSKDDFLAMVSHELRTPMTSIVGWVGMLQTGMLDDSKQKEAIETVERNANLQLQLIEDLLDISRIVRGELSLSKENVDLVAVINAAIEIIQYKSDAKCIQIKCVLDTSQEIIWGDFERLQQVICNLLSNAIKFTPNNGRVEIRLSNTIFDAQIQIIDTGLGISPEFMPYIFERFRQADNTSTRSNKGLGLGLAISHHIVELHGGTIQAESRGIGRGATFTVKLPFSTE</sequence>
<dbReference type="InterPro" id="IPR004358">
    <property type="entry name" value="Sig_transdc_His_kin-like_C"/>
</dbReference>
<feature type="coiled-coil region" evidence="15">
    <location>
        <begin position="221"/>
        <end position="254"/>
    </location>
</feature>
<organism evidence="20 21">
    <name type="scientific">Dulcicalothrix desertica PCC 7102</name>
    <dbReference type="NCBI Taxonomy" id="232991"/>
    <lineage>
        <taxon>Bacteria</taxon>
        <taxon>Bacillati</taxon>
        <taxon>Cyanobacteriota</taxon>
        <taxon>Cyanophyceae</taxon>
        <taxon>Nostocales</taxon>
        <taxon>Calotrichaceae</taxon>
        <taxon>Dulcicalothrix</taxon>
    </lineage>
</organism>
<protein>
    <recommendedName>
        <fullName evidence="4">histidine kinase</fullName>
        <ecNumber evidence="4">2.7.13.3</ecNumber>
    </recommendedName>
</protein>
<dbReference type="Gene3D" id="1.20.120.620">
    <property type="entry name" value="Backbone structure of the membrane domain of e. Coli histidine kinase receptor kdpd"/>
    <property type="match status" value="1"/>
</dbReference>
<dbReference type="AlphaFoldDB" id="A0A433V460"/>
<dbReference type="SUPFAM" id="SSF55874">
    <property type="entry name" value="ATPase domain of HSP90 chaperone/DNA topoisomerase II/histidine kinase"/>
    <property type="match status" value="1"/>
</dbReference>
<dbReference type="InterPro" id="IPR003661">
    <property type="entry name" value="HisK_dim/P_dom"/>
</dbReference>
<evidence type="ECO:0000256" key="8">
    <source>
        <dbReference type="ARBA" id="ARBA00022692"/>
    </source>
</evidence>
<keyword evidence="10" id="KW-0418">Kinase</keyword>
<evidence type="ECO:0000256" key="14">
    <source>
        <dbReference type="ARBA" id="ARBA00023136"/>
    </source>
</evidence>
<keyword evidence="12 16" id="KW-1133">Transmembrane helix</keyword>
<dbReference type="CDD" id="cd00130">
    <property type="entry name" value="PAS"/>
    <property type="match status" value="1"/>
</dbReference>
<feature type="domain" description="Histidine kinase" evidence="17">
    <location>
        <begin position="268"/>
        <end position="486"/>
    </location>
</feature>
<dbReference type="InterPro" id="IPR003594">
    <property type="entry name" value="HATPase_dom"/>
</dbReference>
<dbReference type="PROSITE" id="PS50113">
    <property type="entry name" value="PAC"/>
    <property type="match status" value="1"/>
</dbReference>
<dbReference type="Gene3D" id="1.10.287.130">
    <property type="match status" value="1"/>
</dbReference>
<dbReference type="Proteomes" id="UP000271624">
    <property type="component" value="Unassembled WGS sequence"/>
</dbReference>
<dbReference type="SMART" id="SM00387">
    <property type="entry name" value="HATPase_c"/>
    <property type="match status" value="1"/>
</dbReference>
<dbReference type="InterPro" id="IPR036890">
    <property type="entry name" value="HATPase_C_sf"/>
</dbReference>
<keyword evidence="13" id="KW-0902">Two-component regulatory system</keyword>
<dbReference type="PROSITE" id="PS50112">
    <property type="entry name" value="PAS"/>
    <property type="match status" value="1"/>
</dbReference>
<dbReference type="GO" id="GO:0005886">
    <property type="term" value="C:plasma membrane"/>
    <property type="evidence" value="ECO:0007669"/>
    <property type="project" value="UniProtKB-SubCell"/>
</dbReference>
<keyword evidence="21" id="KW-1185">Reference proteome</keyword>
<accession>A0A433V460</accession>
<evidence type="ECO:0000256" key="11">
    <source>
        <dbReference type="ARBA" id="ARBA00022840"/>
    </source>
</evidence>
<dbReference type="PROSITE" id="PS50109">
    <property type="entry name" value="HIS_KIN"/>
    <property type="match status" value="1"/>
</dbReference>
<evidence type="ECO:0000313" key="21">
    <source>
        <dbReference type="Proteomes" id="UP000271624"/>
    </source>
</evidence>
<dbReference type="GO" id="GO:0000155">
    <property type="term" value="F:phosphorelay sensor kinase activity"/>
    <property type="evidence" value="ECO:0007669"/>
    <property type="project" value="InterPro"/>
</dbReference>
<reference evidence="20" key="1">
    <citation type="submission" date="2018-12" db="EMBL/GenBank/DDBJ databases">
        <authorList>
            <person name="Will S."/>
            <person name="Neumann-Schaal M."/>
            <person name="Henke P."/>
        </authorList>
    </citation>
    <scope>NUCLEOTIDE SEQUENCE</scope>
    <source>
        <strain evidence="20">PCC 7102</strain>
    </source>
</reference>
<feature type="transmembrane region" description="Helical" evidence="16">
    <location>
        <begin position="62"/>
        <end position="83"/>
    </location>
</feature>
<evidence type="ECO:0000256" key="10">
    <source>
        <dbReference type="ARBA" id="ARBA00022777"/>
    </source>
</evidence>
<dbReference type="Pfam" id="PF02518">
    <property type="entry name" value="HATPase_c"/>
    <property type="match status" value="1"/>
</dbReference>
<dbReference type="Pfam" id="PF13426">
    <property type="entry name" value="PAS_9"/>
    <property type="match status" value="1"/>
</dbReference>
<dbReference type="FunFam" id="1.10.287.130:FF:000004">
    <property type="entry name" value="Ethylene receptor 1"/>
    <property type="match status" value="1"/>
</dbReference>
<dbReference type="InterPro" id="IPR000014">
    <property type="entry name" value="PAS"/>
</dbReference>
<evidence type="ECO:0000256" key="1">
    <source>
        <dbReference type="ARBA" id="ARBA00000085"/>
    </source>
</evidence>
<evidence type="ECO:0000313" key="20">
    <source>
        <dbReference type="EMBL" id="RUT00868.1"/>
    </source>
</evidence>
<evidence type="ECO:0000256" key="13">
    <source>
        <dbReference type="ARBA" id="ARBA00023012"/>
    </source>
</evidence>
<comment type="caution">
    <text evidence="20">The sequence shown here is derived from an EMBL/GenBank/DDBJ whole genome shotgun (WGS) entry which is preliminary data.</text>
</comment>
<keyword evidence="11" id="KW-0067">ATP-binding</keyword>
<comment type="subcellular location">
    <subcellularLocation>
        <location evidence="3">Cell membrane</location>
    </subcellularLocation>
    <subcellularLocation>
        <location evidence="2">Membrane</location>
        <topology evidence="2">Multi-pass membrane protein</topology>
    </subcellularLocation>
</comment>
<evidence type="ECO:0000256" key="15">
    <source>
        <dbReference type="SAM" id="Coils"/>
    </source>
</evidence>
<dbReference type="CDD" id="cd00082">
    <property type="entry name" value="HisKA"/>
    <property type="match status" value="1"/>
</dbReference>
<dbReference type="PANTHER" id="PTHR43547:SF2">
    <property type="entry name" value="HYBRID SIGNAL TRANSDUCTION HISTIDINE KINASE C"/>
    <property type="match status" value="1"/>
</dbReference>
<evidence type="ECO:0000256" key="16">
    <source>
        <dbReference type="SAM" id="Phobius"/>
    </source>
</evidence>
<evidence type="ECO:0000256" key="4">
    <source>
        <dbReference type="ARBA" id="ARBA00012438"/>
    </source>
</evidence>
<dbReference type="GO" id="GO:0005524">
    <property type="term" value="F:ATP binding"/>
    <property type="evidence" value="ECO:0007669"/>
    <property type="project" value="UniProtKB-KW"/>
</dbReference>
<dbReference type="SUPFAM" id="SSF47384">
    <property type="entry name" value="Homodimeric domain of signal transducing histidine kinase"/>
    <property type="match status" value="1"/>
</dbReference>
<evidence type="ECO:0000256" key="9">
    <source>
        <dbReference type="ARBA" id="ARBA00022741"/>
    </source>
</evidence>
<proteinExistence type="predicted"/>
<feature type="transmembrane region" description="Helical" evidence="16">
    <location>
        <begin position="34"/>
        <end position="50"/>
    </location>
</feature>
<comment type="catalytic activity">
    <reaction evidence="1">
        <text>ATP + protein L-histidine = ADP + protein N-phospho-L-histidine.</text>
        <dbReference type="EC" id="2.7.13.3"/>
    </reaction>
</comment>
<dbReference type="NCBIfam" id="TIGR00229">
    <property type="entry name" value="sensory_box"/>
    <property type="match status" value="1"/>
</dbReference>
<evidence type="ECO:0000259" key="18">
    <source>
        <dbReference type="PROSITE" id="PS50112"/>
    </source>
</evidence>
<keyword evidence="7" id="KW-0808">Transferase</keyword>
<evidence type="ECO:0000256" key="6">
    <source>
        <dbReference type="ARBA" id="ARBA00022553"/>
    </source>
</evidence>
<dbReference type="PRINTS" id="PR00344">
    <property type="entry name" value="BCTRLSENSOR"/>
</dbReference>
<dbReference type="SMART" id="SM00091">
    <property type="entry name" value="PAS"/>
    <property type="match status" value="1"/>
</dbReference>
<dbReference type="InterPro" id="IPR038318">
    <property type="entry name" value="KdpD_sf"/>
</dbReference>
<dbReference type="Pfam" id="PF00512">
    <property type="entry name" value="HisKA"/>
    <property type="match status" value="1"/>
</dbReference>
<keyword evidence="15" id="KW-0175">Coiled coil</keyword>
<keyword evidence="14 16" id="KW-0472">Membrane</keyword>
<dbReference type="InterPro" id="IPR025201">
    <property type="entry name" value="KdpD_TM"/>
</dbReference>
<dbReference type="SMART" id="SM00388">
    <property type="entry name" value="HisKA"/>
    <property type="match status" value="1"/>
</dbReference>
<evidence type="ECO:0000256" key="7">
    <source>
        <dbReference type="ARBA" id="ARBA00022679"/>
    </source>
</evidence>
<dbReference type="Gene3D" id="3.30.450.20">
    <property type="entry name" value="PAS domain"/>
    <property type="match status" value="1"/>
</dbReference>